<dbReference type="Proteomes" id="UP000242474">
    <property type="component" value="Unassembled WGS sequence"/>
</dbReference>
<evidence type="ECO:0000313" key="2">
    <source>
        <dbReference type="Proteomes" id="UP000242474"/>
    </source>
</evidence>
<sequence>MDSIPPTTTECLTSELRKYYHDYENFIKRLHLNLKIEWNDYLHVYEVEVTTRVPIKSICLAVKKVVAAKLGIAPDQVTMDIVYNGTTTKEVEIPLQNTWYDFGIDPKETSHISATCYLSS</sequence>
<dbReference type="AlphaFoldDB" id="A0A2G5B4S7"/>
<accession>A0A2G5B4S7</accession>
<protein>
    <submittedName>
        <fullName evidence="1">Uncharacterized protein</fullName>
    </submittedName>
</protein>
<proteinExistence type="predicted"/>
<evidence type="ECO:0000313" key="1">
    <source>
        <dbReference type="EMBL" id="PIA14053.1"/>
    </source>
</evidence>
<organism evidence="1 2">
    <name type="scientific">Coemansia reversa (strain ATCC 12441 / NRRL 1564)</name>
    <dbReference type="NCBI Taxonomy" id="763665"/>
    <lineage>
        <taxon>Eukaryota</taxon>
        <taxon>Fungi</taxon>
        <taxon>Fungi incertae sedis</taxon>
        <taxon>Zoopagomycota</taxon>
        <taxon>Kickxellomycotina</taxon>
        <taxon>Kickxellomycetes</taxon>
        <taxon>Kickxellales</taxon>
        <taxon>Kickxellaceae</taxon>
        <taxon>Coemansia</taxon>
    </lineage>
</organism>
<dbReference type="EMBL" id="KZ303522">
    <property type="protein sequence ID" value="PIA14053.1"/>
    <property type="molecule type" value="Genomic_DNA"/>
</dbReference>
<reference evidence="1 2" key="1">
    <citation type="journal article" date="2015" name="Genome Biol. Evol.">
        <title>Phylogenomic analyses indicate that early fungi evolved digesting cell walls of algal ancestors of land plants.</title>
        <authorList>
            <person name="Chang Y."/>
            <person name="Wang S."/>
            <person name="Sekimoto S."/>
            <person name="Aerts A.L."/>
            <person name="Choi C."/>
            <person name="Clum A."/>
            <person name="LaButti K.M."/>
            <person name="Lindquist E.A."/>
            <person name="Yee Ngan C."/>
            <person name="Ohm R.A."/>
            <person name="Salamov A.A."/>
            <person name="Grigoriev I.V."/>
            <person name="Spatafora J.W."/>
            <person name="Berbee M.L."/>
        </authorList>
    </citation>
    <scope>NUCLEOTIDE SEQUENCE [LARGE SCALE GENOMIC DNA]</scope>
    <source>
        <strain evidence="1 2">NRRL 1564</strain>
    </source>
</reference>
<name>A0A2G5B4S7_COERN</name>
<keyword evidence="2" id="KW-1185">Reference proteome</keyword>
<gene>
    <name evidence="1" type="ORF">COEREDRAFT_89015</name>
</gene>